<evidence type="ECO:0000313" key="3">
    <source>
        <dbReference type="Proteomes" id="UP000075714"/>
    </source>
</evidence>
<reference evidence="3" key="1">
    <citation type="journal article" date="2016" name="Nat. Commun.">
        <title>The Gonium pectorale genome demonstrates co-option of cell cycle regulation during the evolution of multicellularity.</title>
        <authorList>
            <person name="Hanschen E.R."/>
            <person name="Marriage T.N."/>
            <person name="Ferris P.J."/>
            <person name="Hamaji T."/>
            <person name="Toyoda A."/>
            <person name="Fujiyama A."/>
            <person name="Neme R."/>
            <person name="Noguchi H."/>
            <person name="Minakuchi Y."/>
            <person name="Suzuki M."/>
            <person name="Kawai-Toyooka H."/>
            <person name="Smith D.R."/>
            <person name="Sparks H."/>
            <person name="Anderson J."/>
            <person name="Bakaric R."/>
            <person name="Luria V."/>
            <person name="Karger A."/>
            <person name="Kirschner M.W."/>
            <person name="Durand P.M."/>
            <person name="Michod R.E."/>
            <person name="Nozaki H."/>
            <person name="Olson B.J."/>
        </authorList>
    </citation>
    <scope>NUCLEOTIDE SEQUENCE [LARGE SCALE GENOMIC DNA]</scope>
    <source>
        <strain evidence="3">NIES-2863</strain>
    </source>
</reference>
<dbReference type="AlphaFoldDB" id="A0A150GYA6"/>
<keyword evidence="3" id="KW-1185">Reference proteome</keyword>
<evidence type="ECO:0000313" key="2">
    <source>
        <dbReference type="EMBL" id="KXZ54795.1"/>
    </source>
</evidence>
<dbReference type="OrthoDB" id="525514at2759"/>
<evidence type="ECO:0000256" key="1">
    <source>
        <dbReference type="SAM" id="Phobius"/>
    </source>
</evidence>
<dbReference type="EMBL" id="LSYV01000005">
    <property type="protein sequence ID" value="KXZ54795.1"/>
    <property type="molecule type" value="Genomic_DNA"/>
</dbReference>
<protein>
    <submittedName>
        <fullName evidence="2">Uncharacterized protein</fullName>
    </submittedName>
</protein>
<proteinExistence type="predicted"/>
<keyword evidence="1" id="KW-1133">Transmembrane helix</keyword>
<feature type="transmembrane region" description="Helical" evidence="1">
    <location>
        <begin position="93"/>
        <end position="113"/>
    </location>
</feature>
<keyword evidence="1" id="KW-0472">Membrane</keyword>
<keyword evidence="1" id="KW-0812">Transmembrane</keyword>
<dbReference type="Proteomes" id="UP000075714">
    <property type="component" value="Unassembled WGS sequence"/>
</dbReference>
<accession>A0A150GYA6</accession>
<name>A0A150GYA6_GONPE</name>
<feature type="transmembrane region" description="Helical" evidence="1">
    <location>
        <begin position="12"/>
        <end position="31"/>
    </location>
</feature>
<organism evidence="2 3">
    <name type="scientific">Gonium pectorale</name>
    <name type="common">Green alga</name>
    <dbReference type="NCBI Taxonomy" id="33097"/>
    <lineage>
        <taxon>Eukaryota</taxon>
        <taxon>Viridiplantae</taxon>
        <taxon>Chlorophyta</taxon>
        <taxon>core chlorophytes</taxon>
        <taxon>Chlorophyceae</taxon>
        <taxon>CS clade</taxon>
        <taxon>Chlamydomonadales</taxon>
        <taxon>Volvocaceae</taxon>
        <taxon>Gonium</taxon>
    </lineage>
</organism>
<sequence>MAYWGYKTPGNFTIWMIVAVLLVTGAIWLPIGGAGIGGCAYCADKLGPRLNTTGVDKGCVVGAYSFQLYEPVEAAKLDAKDEFYWFCINGGPLAAAIAGTVVFGTGLLFLIYFCTCAKPPSDAAAYPQKV</sequence>
<gene>
    <name evidence="2" type="ORF">GPECTOR_4g866</name>
</gene>
<comment type="caution">
    <text evidence="2">The sequence shown here is derived from an EMBL/GenBank/DDBJ whole genome shotgun (WGS) entry which is preliminary data.</text>
</comment>